<keyword evidence="1" id="KW-1133">Transmembrane helix</keyword>
<proteinExistence type="predicted"/>
<feature type="transmembrane region" description="Helical" evidence="1">
    <location>
        <begin position="41"/>
        <end position="59"/>
    </location>
</feature>
<gene>
    <name evidence="2" type="ORF">ENR64_15235</name>
</gene>
<keyword evidence="1" id="KW-0472">Membrane</keyword>
<reference evidence="2" key="1">
    <citation type="journal article" date="2020" name="mSystems">
        <title>Genome- and Community-Level Interaction Insights into Carbon Utilization and Element Cycling Functions of Hydrothermarchaeota in Hydrothermal Sediment.</title>
        <authorList>
            <person name="Zhou Z."/>
            <person name="Liu Y."/>
            <person name="Xu W."/>
            <person name="Pan J."/>
            <person name="Luo Z.H."/>
            <person name="Li M."/>
        </authorList>
    </citation>
    <scope>NUCLEOTIDE SEQUENCE [LARGE SCALE GENOMIC DNA]</scope>
    <source>
        <strain evidence="2">SpSt-418</strain>
    </source>
</reference>
<dbReference type="EMBL" id="DSRU01000223">
    <property type="protein sequence ID" value="HFM99077.1"/>
    <property type="molecule type" value="Genomic_DNA"/>
</dbReference>
<protein>
    <submittedName>
        <fullName evidence="2">DUF922 domain-containing protein</fullName>
    </submittedName>
</protein>
<keyword evidence="1" id="KW-0812">Transmembrane</keyword>
<sequence>MVILTLNAGMPNSKNVQPCNGVCKSPNRNQVSRFSLFKRRWCFLLLAALTCFALLLTSLPTQAAFPAPVVNVKTNYYTVQGNSPQQLRQQLNQLGSISRTGRRFDGTTQWRVRWKYGYSNRPNQCQLTNAQITLNVVITMPRWQTPTNAQTQLRQRWQRYIRALQLHENGHRDNGVAAARELTSSLRQLGQRRFSSCTAMTQQFKQTSDRIISYYSQRDKDYDRVTQHGRTQGAVFP</sequence>
<dbReference type="Pfam" id="PF06037">
    <property type="entry name" value="DUF922"/>
    <property type="match status" value="1"/>
</dbReference>
<comment type="caution">
    <text evidence="2">The sequence shown here is derived from an EMBL/GenBank/DDBJ whole genome shotgun (WGS) entry which is preliminary data.</text>
</comment>
<evidence type="ECO:0000313" key="2">
    <source>
        <dbReference type="EMBL" id="HFM99077.1"/>
    </source>
</evidence>
<dbReference type="InterPro" id="IPR010321">
    <property type="entry name" value="DUF922"/>
</dbReference>
<evidence type="ECO:0000256" key="1">
    <source>
        <dbReference type="SAM" id="Phobius"/>
    </source>
</evidence>
<dbReference type="AlphaFoldDB" id="A0A7C3PPZ1"/>
<organism evidence="2">
    <name type="scientific">Oscillatoriales cyanobacterium SpSt-418</name>
    <dbReference type="NCBI Taxonomy" id="2282169"/>
    <lineage>
        <taxon>Bacteria</taxon>
        <taxon>Bacillati</taxon>
        <taxon>Cyanobacteriota</taxon>
        <taxon>Cyanophyceae</taxon>
        <taxon>Oscillatoriophycideae</taxon>
        <taxon>Oscillatoriales</taxon>
    </lineage>
</organism>
<accession>A0A7C3PPZ1</accession>
<name>A0A7C3PPZ1_9CYAN</name>